<sequence>MEITTPVLITWPDGKSCLCGDFRAFKNYTKADRYPIPSIPHALDKLAKAKYIIQMDCMKDFHQNEGKPLYSRWVYMSAPGCHLASKCTIPLPEDDGHHISRRNIGRLDGSIY</sequence>
<dbReference type="Proteomes" id="UP000765509">
    <property type="component" value="Unassembled WGS sequence"/>
</dbReference>
<dbReference type="AlphaFoldDB" id="A0A9Q3GZ11"/>
<protein>
    <recommendedName>
        <fullName evidence="3">Reverse transcriptase domain-containing protein</fullName>
    </recommendedName>
</protein>
<name>A0A9Q3GZ11_9BASI</name>
<evidence type="ECO:0000313" key="1">
    <source>
        <dbReference type="EMBL" id="MBW0485633.1"/>
    </source>
</evidence>
<comment type="caution">
    <text evidence="1">The sequence shown here is derived from an EMBL/GenBank/DDBJ whole genome shotgun (WGS) entry which is preliminary data.</text>
</comment>
<evidence type="ECO:0008006" key="3">
    <source>
        <dbReference type="Google" id="ProtNLM"/>
    </source>
</evidence>
<dbReference type="InterPro" id="IPR043128">
    <property type="entry name" value="Rev_trsase/Diguanyl_cyclase"/>
</dbReference>
<dbReference type="SUPFAM" id="SSF56672">
    <property type="entry name" value="DNA/RNA polymerases"/>
    <property type="match status" value="1"/>
</dbReference>
<dbReference type="InterPro" id="IPR043502">
    <property type="entry name" value="DNA/RNA_pol_sf"/>
</dbReference>
<reference evidence="1" key="1">
    <citation type="submission" date="2021-03" db="EMBL/GenBank/DDBJ databases">
        <title>Draft genome sequence of rust myrtle Austropuccinia psidii MF-1, a brazilian biotype.</title>
        <authorList>
            <person name="Quecine M.C."/>
            <person name="Pachon D.M.R."/>
            <person name="Bonatelli M.L."/>
            <person name="Correr F.H."/>
            <person name="Franceschini L.M."/>
            <person name="Leite T.F."/>
            <person name="Margarido G.R.A."/>
            <person name="Almeida C.A."/>
            <person name="Ferrarezi J.A."/>
            <person name="Labate C.A."/>
        </authorList>
    </citation>
    <scope>NUCLEOTIDE SEQUENCE</scope>
    <source>
        <strain evidence="1">MF-1</strain>
    </source>
</reference>
<organism evidence="1 2">
    <name type="scientific">Austropuccinia psidii MF-1</name>
    <dbReference type="NCBI Taxonomy" id="1389203"/>
    <lineage>
        <taxon>Eukaryota</taxon>
        <taxon>Fungi</taxon>
        <taxon>Dikarya</taxon>
        <taxon>Basidiomycota</taxon>
        <taxon>Pucciniomycotina</taxon>
        <taxon>Pucciniomycetes</taxon>
        <taxon>Pucciniales</taxon>
        <taxon>Sphaerophragmiaceae</taxon>
        <taxon>Austropuccinia</taxon>
    </lineage>
</organism>
<evidence type="ECO:0000313" key="2">
    <source>
        <dbReference type="Proteomes" id="UP000765509"/>
    </source>
</evidence>
<accession>A0A9Q3GZ11</accession>
<gene>
    <name evidence="1" type="ORF">O181_025348</name>
</gene>
<keyword evidence="2" id="KW-1185">Reference proteome</keyword>
<proteinExistence type="predicted"/>
<dbReference type="Gene3D" id="3.10.10.10">
    <property type="entry name" value="HIV Type 1 Reverse Transcriptase, subunit A, domain 1"/>
    <property type="match status" value="1"/>
</dbReference>
<dbReference type="EMBL" id="AVOT02008256">
    <property type="protein sequence ID" value="MBW0485633.1"/>
    <property type="molecule type" value="Genomic_DNA"/>
</dbReference>
<dbReference type="Gene3D" id="3.30.70.270">
    <property type="match status" value="1"/>
</dbReference>
<dbReference type="OrthoDB" id="3250101at2759"/>